<dbReference type="PANTHER" id="PTHR33702">
    <property type="entry name" value="BNAA09G40010D PROTEIN"/>
    <property type="match status" value="1"/>
</dbReference>
<keyword evidence="2" id="KW-1185">Reference proteome</keyword>
<feature type="non-terminal residue" evidence="1">
    <location>
        <position position="1"/>
    </location>
</feature>
<organism evidence="1 2">
    <name type="scientific">Trema orientale</name>
    <name type="common">Charcoal tree</name>
    <name type="synonym">Celtis orientalis</name>
    <dbReference type="NCBI Taxonomy" id="63057"/>
    <lineage>
        <taxon>Eukaryota</taxon>
        <taxon>Viridiplantae</taxon>
        <taxon>Streptophyta</taxon>
        <taxon>Embryophyta</taxon>
        <taxon>Tracheophyta</taxon>
        <taxon>Spermatophyta</taxon>
        <taxon>Magnoliopsida</taxon>
        <taxon>eudicotyledons</taxon>
        <taxon>Gunneridae</taxon>
        <taxon>Pentapetalae</taxon>
        <taxon>rosids</taxon>
        <taxon>fabids</taxon>
        <taxon>Rosales</taxon>
        <taxon>Cannabaceae</taxon>
        <taxon>Trema</taxon>
    </lineage>
</organism>
<accession>A0A2P5EN68</accession>
<name>A0A2P5EN68_TREOI</name>
<dbReference type="AlphaFoldDB" id="A0A2P5EN68"/>
<protein>
    <submittedName>
        <fullName evidence="1">Uncharacterized protein</fullName>
    </submittedName>
</protein>
<dbReference type="Proteomes" id="UP000237000">
    <property type="component" value="Unassembled WGS sequence"/>
</dbReference>
<dbReference type="OrthoDB" id="764584at2759"/>
<dbReference type="EMBL" id="JXTC01000123">
    <property type="protein sequence ID" value="PON86997.1"/>
    <property type="molecule type" value="Genomic_DNA"/>
</dbReference>
<dbReference type="STRING" id="63057.A0A2P5EN68"/>
<sequence>LFIAKEKGKKRKEKDMEIVRITYYENLKRYWRRRRYQRLHGSNPTKRKLLITRLGDGGSRRRQWKRRSCKPKLMVSLRRILSPLKLLAKFHDAYVDTMIRLAGNIVIGAGALPGKRVAKTKQISTVSSNADHRELVDSRLVLEIYKSLAASRQMAAY</sequence>
<dbReference type="PANTHER" id="PTHR33702:SF2">
    <property type="match status" value="1"/>
</dbReference>
<dbReference type="InParanoid" id="A0A2P5EN68"/>
<proteinExistence type="predicted"/>
<evidence type="ECO:0000313" key="2">
    <source>
        <dbReference type="Proteomes" id="UP000237000"/>
    </source>
</evidence>
<reference evidence="2" key="1">
    <citation type="submission" date="2016-06" db="EMBL/GenBank/DDBJ databases">
        <title>Parallel loss of symbiosis genes in relatives of nitrogen-fixing non-legume Parasponia.</title>
        <authorList>
            <person name="Van Velzen R."/>
            <person name="Holmer R."/>
            <person name="Bu F."/>
            <person name="Rutten L."/>
            <person name="Van Zeijl A."/>
            <person name="Liu W."/>
            <person name="Santuari L."/>
            <person name="Cao Q."/>
            <person name="Sharma T."/>
            <person name="Shen D."/>
            <person name="Roswanjaya Y."/>
            <person name="Wardhani T."/>
            <person name="Kalhor M.S."/>
            <person name="Jansen J."/>
            <person name="Van den Hoogen J."/>
            <person name="Gungor B."/>
            <person name="Hartog M."/>
            <person name="Hontelez J."/>
            <person name="Verver J."/>
            <person name="Yang W.-C."/>
            <person name="Schijlen E."/>
            <person name="Repin R."/>
            <person name="Schilthuizen M."/>
            <person name="Schranz E."/>
            <person name="Heidstra R."/>
            <person name="Miyata K."/>
            <person name="Fedorova E."/>
            <person name="Kohlen W."/>
            <person name="Bisseling T."/>
            <person name="Smit S."/>
            <person name="Geurts R."/>
        </authorList>
    </citation>
    <scope>NUCLEOTIDE SEQUENCE [LARGE SCALE GENOMIC DNA]</scope>
    <source>
        <strain evidence="2">cv. RG33-2</strain>
    </source>
</reference>
<comment type="caution">
    <text evidence="1">The sequence shown here is derived from an EMBL/GenBank/DDBJ whole genome shotgun (WGS) entry which is preliminary data.</text>
</comment>
<evidence type="ECO:0000313" key="1">
    <source>
        <dbReference type="EMBL" id="PON86997.1"/>
    </source>
</evidence>
<gene>
    <name evidence="1" type="ORF">TorRG33x02_172440</name>
</gene>